<keyword evidence="3" id="KW-0479">Metal-binding</keyword>
<dbReference type="RefSeq" id="WP_104526540.1">
    <property type="nucleotide sequence ID" value="NZ_POQT01000001.1"/>
</dbReference>
<evidence type="ECO:0000313" key="9">
    <source>
        <dbReference type="Proteomes" id="UP000292507"/>
    </source>
</evidence>
<dbReference type="EMBL" id="SHKV01000001">
    <property type="protein sequence ID" value="RZU34244.1"/>
    <property type="molecule type" value="Genomic_DNA"/>
</dbReference>
<feature type="domain" description="Nudix hydrolase" evidence="7">
    <location>
        <begin position="14"/>
        <end position="217"/>
    </location>
</feature>
<organism evidence="8 9">
    <name type="scientific">Blastococcus saxobsidens</name>
    <dbReference type="NCBI Taxonomy" id="138336"/>
    <lineage>
        <taxon>Bacteria</taxon>
        <taxon>Bacillati</taxon>
        <taxon>Actinomycetota</taxon>
        <taxon>Actinomycetes</taxon>
        <taxon>Geodermatophilales</taxon>
        <taxon>Geodermatophilaceae</taxon>
        <taxon>Blastococcus</taxon>
    </lineage>
</organism>
<dbReference type="Proteomes" id="UP000292507">
    <property type="component" value="Unassembled WGS sequence"/>
</dbReference>
<protein>
    <recommendedName>
        <fullName evidence="7">Nudix hydrolase domain-containing protein</fullName>
    </recommendedName>
</protein>
<keyword evidence="9" id="KW-1185">Reference proteome</keyword>
<evidence type="ECO:0000256" key="6">
    <source>
        <dbReference type="ARBA" id="ARBA00023211"/>
    </source>
</evidence>
<comment type="cofactor">
    <cofactor evidence="1">
        <name>Mn(2+)</name>
        <dbReference type="ChEBI" id="CHEBI:29035"/>
    </cofactor>
</comment>
<dbReference type="SUPFAM" id="SSF55811">
    <property type="entry name" value="Nudix"/>
    <property type="match status" value="1"/>
</dbReference>
<evidence type="ECO:0000256" key="4">
    <source>
        <dbReference type="ARBA" id="ARBA00022801"/>
    </source>
</evidence>
<evidence type="ECO:0000313" key="8">
    <source>
        <dbReference type="EMBL" id="RZU34244.1"/>
    </source>
</evidence>
<evidence type="ECO:0000259" key="7">
    <source>
        <dbReference type="PROSITE" id="PS51462"/>
    </source>
</evidence>
<dbReference type="OrthoDB" id="7183442at2"/>
<dbReference type="Gene3D" id="3.90.79.10">
    <property type="entry name" value="Nucleoside Triphosphate Pyrophosphohydrolase"/>
    <property type="match status" value="1"/>
</dbReference>
<name>A0A4Q7YC75_9ACTN</name>
<evidence type="ECO:0000256" key="2">
    <source>
        <dbReference type="ARBA" id="ARBA00001946"/>
    </source>
</evidence>
<keyword evidence="4" id="KW-0378">Hydrolase</keyword>
<accession>A0A4Q7YC75</accession>
<comment type="caution">
    <text evidence="8">The sequence shown here is derived from an EMBL/GenBank/DDBJ whole genome shotgun (WGS) entry which is preliminary data.</text>
</comment>
<dbReference type="PANTHER" id="PTHR12318">
    <property type="entry name" value="TESTOSTERONE-REGULATED PROTEIN RP2"/>
    <property type="match status" value="1"/>
</dbReference>
<dbReference type="InterPro" id="IPR039121">
    <property type="entry name" value="NUDT19"/>
</dbReference>
<evidence type="ECO:0000256" key="1">
    <source>
        <dbReference type="ARBA" id="ARBA00001936"/>
    </source>
</evidence>
<sequence>MTSEGTSGRPAAEPKQAATVLLLRDGAAGLEVYLLRRTRGMPFAGGMTAYPGGGVDPRDGETDLGWAGPAPAQWATAFGCDERTARELVCAAVRETFEEAGVLLAGLPDGAVVPDVSGADWEEQRQALLSRELSLAELLADRGLLLRSDLLRPFAHWITPRVEPRRYDTKFFAAALPVGQEARDVSGEADEAAWLAPASALAELAAGTRPMLPPTSHTLTQLQAFPDVAAALAGSPPQPMEPISPVFEEAPDGKWAVLPDGTRIRLAVPLPS</sequence>
<gene>
    <name evidence="8" type="ORF">BKA19_4006</name>
</gene>
<dbReference type="AlphaFoldDB" id="A0A4Q7YC75"/>
<dbReference type="GO" id="GO:0046872">
    <property type="term" value="F:metal ion binding"/>
    <property type="evidence" value="ECO:0007669"/>
    <property type="project" value="UniProtKB-KW"/>
</dbReference>
<proteinExistence type="predicted"/>
<comment type="cofactor">
    <cofactor evidence="2">
        <name>Mg(2+)</name>
        <dbReference type="ChEBI" id="CHEBI:18420"/>
    </cofactor>
</comment>
<reference evidence="8 9" key="1">
    <citation type="submission" date="2019-02" db="EMBL/GenBank/DDBJ databases">
        <title>Sequencing the genomes of 1000 actinobacteria strains.</title>
        <authorList>
            <person name="Klenk H.-P."/>
        </authorList>
    </citation>
    <scope>NUCLEOTIDE SEQUENCE [LARGE SCALE GENOMIC DNA]</scope>
    <source>
        <strain evidence="8 9">DSM 44509</strain>
    </source>
</reference>
<dbReference type="PROSITE" id="PS51462">
    <property type="entry name" value="NUDIX"/>
    <property type="match status" value="1"/>
</dbReference>
<keyword evidence="5" id="KW-0460">Magnesium</keyword>
<keyword evidence="6" id="KW-0464">Manganese</keyword>
<evidence type="ECO:0000256" key="5">
    <source>
        <dbReference type="ARBA" id="ARBA00022842"/>
    </source>
</evidence>
<dbReference type="InterPro" id="IPR015797">
    <property type="entry name" value="NUDIX_hydrolase-like_dom_sf"/>
</dbReference>
<dbReference type="PANTHER" id="PTHR12318:SF0">
    <property type="entry name" value="ACYL-COENZYME A DIPHOSPHATASE NUDT19"/>
    <property type="match status" value="1"/>
</dbReference>
<dbReference type="GO" id="GO:0016818">
    <property type="term" value="F:hydrolase activity, acting on acid anhydrides, in phosphorus-containing anhydrides"/>
    <property type="evidence" value="ECO:0007669"/>
    <property type="project" value="InterPro"/>
</dbReference>
<dbReference type="InterPro" id="IPR000086">
    <property type="entry name" value="NUDIX_hydrolase_dom"/>
</dbReference>
<dbReference type="CDD" id="cd18870">
    <property type="entry name" value="NUDIX_AcylCoAdiphos_Nudt19"/>
    <property type="match status" value="1"/>
</dbReference>
<evidence type="ECO:0000256" key="3">
    <source>
        <dbReference type="ARBA" id="ARBA00022723"/>
    </source>
</evidence>